<keyword evidence="2" id="KW-0472">Membrane</keyword>
<protein>
    <submittedName>
        <fullName evidence="4">Uncharacterized protein</fullName>
    </submittedName>
</protein>
<dbReference type="EMBL" id="SRPR01000275">
    <property type="protein sequence ID" value="KAG5955167.1"/>
    <property type="molecule type" value="Genomic_DNA"/>
</dbReference>
<evidence type="ECO:0000313" key="5">
    <source>
        <dbReference type="Proteomes" id="UP000742024"/>
    </source>
</evidence>
<comment type="caution">
    <text evidence="4">The sequence shown here is derived from an EMBL/GenBank/DDBJ whole genome shotgun (WGS) entry which is preliminary data.</text>
</comment>
<keyword evidence="2" id="KW-0812">Transmembrane</keyword>
<evidence type="ECO:0000313" key="4">
    <source>
        <dbReference type="EMBL" id="KAG5976021.1"/>
    </source>
</evidence>
<reference evidence="4 5" key="1">
    <citation type="journal article" date="2020" name="bioRxiv">
        <title>Whole genome comparisons of ergot fungi reveals the divergence and evolution of species within the genus Claviceps are the result of varying mechanisms driving genome evolution and host range expansion.</title>
        <authorList>
            <person name="Wyka S.A."/>
            <person name="Mondo S.J."/>
            <person name="Liu M."/>
            <person name="Dettman J."/>
            <person name="Nalam V."/>
            <person name="Broders K.D."/>
        </authorList>
    </citation>
    <scope>NUCLEOTIDE SEQUENCE</scope>
    <source>
        <strain evidence="4">CCC 1102</strain>
        <strain evidence="3 5">LM583</strain>
    </source>
</reference>
<dbReference type="AlphaFoldDB" id="A0A9P7MYR9"/>
<feature type="region of interest" description="Disordered" evidence="1">
    <location>
        <begin position="157"/>
        <end position="203"/>
    </location>
</feature>
<gene>
    <name evidence="4" type="ORF">E4U56_002686</name>
    <name evidence="3" type="ORF">E4U57_003666</name>
</gene>
<sequence length="203" mass="22384">MSKPKPTLENSRLEIILLATAVFILVSLLAILILVCVSLKHSQSNSPLADHTDTHQTHYETSNYGTAWGGSWSERWDAGPLRTYRDNENSCLLVRRRSAPIEGDVIGEITNFKNLIPLQIPDKGDGIYQTVADTPITPAMAPDVGSQVLEGIDPDEHKRDASLSSASSTAREQTFGTATRRLERIVNPDESFDLEAQDPEDLE</sequence>
<evidence type="ECO:0000313" key="6">
    <source>
        <dbReference type="Proteomes" id="UP000784919"/>
    </source>
</evidence>
<evidence type="ECO:0000256" key="2">
    <source>
        <dbReference type="SAM" id="Phobius"/>
    </source>
</evidence>
<organism evidence="4 6">
    <name type="scientific">Claviceps arundinis</name>
    <dbReference type="NCBI Taxonomy" id="1623583"/>
    <lineage>
        <taxon>Eukaryota</taxon>
        <taxon>Fungi</taxon>
        <taxon>Dikarya</taxon>
        <taxon>Ascomycota</taxon>
        <taxon>Pezizomycotina</taxon>
        <taxon>Sordariomycetes</taxon>
        <taxon>Hypocreomycetidae</taxon>
        <taxon>Hypocreales</taxon>
        <taxon>Clavicipitaceae</taxon>
        <taxon>Claviceps</taxon>
    </lineage>
</organism>
<keyword evidence="5" id="KW-1185">Reference proteome</keyword>
<dbReference type="OrthoDB" id="5091726at2759"/>
<accession>A0A9P7MYR9</accession>
<evidence type="ECO:0000313" key="3">
    <source>
        <dbReference type="EMBL" id="KAG5955167.1"/>
    </source>
</evidence>
<dbReference type="Proteomes" id="UP000784919">
    <property type="component" value="Unassembled WGS sequence"/>
</dbReference>
<feature type="compositionally biased region" description="Polar residues" evidence="1">
    <location>
        <begin position="162"/>
        <end position="177"/>
    </location>
</feature>
<proteinExistence type="predicted"/>
<dbReference type="Proteomes" id="UP000742024">
    <property type="component" value="Unassembled WGS sequence"/>
</dbReference>
<keyword evidence="2" id="KW-1133">Transmembrane helix</keyword>
<dbReference type="EMBL" id="SRPS01000019">
    <property type="protein sequence ID" value="KAG5976021.1"/>
    <property type="molecule type" value="Genomic_DNA"/>
</dbReference>
<feature type="compositionally biased region" description="Acidic residues" evidence="1">
    <location>
        <begin position="190"/>
        <end position="203"/>
    </location>
</feature>
<name>A0A9P7MYR9_9HYPO</name>
<feature type="transmembrane region" description="Helical" evidence="2">
    <location>
        <begin position="15"/>
        <end position="37"/>
    </location>
</feature>
<evidence type="ECO:0000256" key="1">
    <source>
        <dbReference type="SAM" id="MobiDB-lite"/>
    </source>
</evidence>